<name>A0A4R5XSU7_9MICC</name>
<dbReference type="Proteomes" id="UP000294621">
    <property type="component" value="Unassembled WGS sequence"/>
</dbReference>
<organism evidence="1 2">
    <name type="scientific">Arthrobacter nitrophenolicus</name>
    <dbReference type="NCBI Taxonomy" id="683150"/>
    <lineage>
        <taxon>Bacteria</taxon>
        <taxon>Bacillati</taxon>
        <taxon>Actinomycetota</taxon>
        <taxon>Actinomycetes</taxon>
        <taxon>Micrococcales</taxon>
        <taxon>Micrococcaceae</taxon>
        <taxon>Arthrobacter</taxon>
    </lineage>
</organism>
<dbReference type="EMBL" id="SMZQ01000009">
    <property type="protein sequence ID" value="TDL34062.1"/>
    <property type="molecule type" value="Genomic_DNA"/>
</dbReference>
<evidence type="ECO:0008006" key="3">
    <source>
        <dbReference type="Google" id="ProtNLM"/>
    </source>
</evidence>
<dbReference type="OrthoDB" id="4144896at2"/>
<evidence type="ECO:0000313" key="1">
    <source>
        <dbReference type="EMBL" id="TDL34062.1"/>
    </source>
</evidence>
<gene>
    <name evidence="1" type="ORF">E2R57_16270</name>
</gene>
<comment type="caution">
    <text evidence="1">The sequence shown here is derived from an EMBL/GenBank/DDBJ whole genome shotgun (WGS) entry which is preliminary data.</text>
</comment>
<dbReference type="RefSeq" id="WP_133350804.1">
    <property type="nucleotide sequence ID" value="NZ_SMZQ01000009.1"/>
</dbReference>
<sequence length="162" mass="17757">MDKQTTNRTAPAEVAAEAFQALQLPRHLTLAGLIAIVAARRRRRIEIEATGILNGTSICGLWLSTESREIILHAVTDSVLHRQQFILHELGHMILRHDELGVSQNYAASLFPNLDGEMVARALARSSFVDDMEAAAETLADLLAAAIRDSALEPKSFEQVFG</sequence>
<proteinExistence type="predicted"/>
<evidence type="ECO:0000313" key="2">
    <source>
        <dbReference type="Proteomes" id="UP000294621"/>
    </source>
</evidence>
<reference evidence="1 2" key="1">
    <citation type="submission" date="2019-03" db="EMBL/GenBank/DDBJ databases">
        <title>Genome Sequencing and Assembly of Various Microbes Isolated from Partially Reclaimed Soil and Acid Mine Drainage (AMD) Site.</title>
        <authorList>
            <person name="Steinbock B."/>
            <person name="Bechtold R."/>
            <person name="Sevigny J.L."/>
            <person name="Thomas D."/>
            <person name="Cuthill L.R."/>
            <person name="Aveiro Johannsen E.J."/>
            <person name="Thomas K."/>
            <person name="Ghosh A."/>
        </authorList>
    </citation>
    <scope>NUCLEOTIDE SEQUENCE [LARGE SCALE GENOMIC DNA]</scope>
    <source>
        <strain evidence="1 2">S-A1</strain>
    </source>
</reference>
<accession>A0A4R5XSU7</accession>
<protein>
    <recommendedName>
        <fullName evidence="3">ImmA/IrrE family metallo-endopeptidase</fullName>
    </recommendedName>
</protein>
<dbReference type="AlphaFoldDB" id="A0A4R5XSU7"/>